<name>V6HUP0_9LEPT</name>
<dbReference type="AlphaFoldDB" id="V6HUP0"/>
<proteinExistence type="predicted"/>
<keyword evidence="2" id="KW-1185">Reference proteome</keyword>
<dbReference type="Gene3D" id="2.40.30.100">
    <property type="entry name" value="AF2212/PG0164-like"/>
    <property type="match status" value="1"/>
</dbReference>
<dbReference type="InterPro" id="IPR015018">
    <property type="entry name" value="DUF1905"/>
</dbReference>
<organism evidence="1 2">
    <name type="scientific">Leptospira alexanderi serovar Manhao 3 str. L 60</name>
    <dbReference type="NCBI Taxonomy" id="1049759"/>
    <lineage>
        <taxon>Bacteria</taxon>
        <taxon>Pseudomonadati</taxon>
        <taxon>Spirochaetota</taxon>
        <taxon>Spirochaetia</taxon>
        <taxon>Leptospirales</taxon>
        <taxon>Leptospiraceae</taxon>
        <taxon>Leptospira</taxon>
    </lineage>
</organism>
<protein>
    <submittedName>
        <fullName evidence="1">PF08922 domain protein</fullName>
    </submittedName>
</protein>
<comment type="caution">
    <text evidence="1">The sequence shown here is derived from an EMBL/GenBank/DDBJ whole genome shotgun (WGS) entry which is preliminary data.</text>
</comment>
<gene>
    <name evidence="1" type="ORF">LEP1GSC062_0182</name>
</gene>
<evidence type="ECO:0000313" key="1">
    <source>
        <dbReference type="EMBL" id="EQA60527.1"/>
    </source>
</evidence>
<dbReference type="Proteomes" id="UP000018747">
    <property type="component" value="Unassembled WGS sequence"/>
</dbReference>
<reference evidence="1" key="1">
    <citation type="submission" date="2013-05" db="EMBL/GenBank/DDBJ databases">
        <authorList>
            <person name="Harkins D.M."/>
            <person name="Durkin A.S."/>
            <person name="Brinkac L.M."/>
            <person name="Haft D.H."/>
            <person name="Selengut J.D."/>
            <person name="Sanka R."/>
            <person name="DePew J."/>
            <person name="Purushe J."/>
            <person name="Hartskeerl R.A."/>
            <person name="Ahmed A."/>
            <person name="van der Linden H."/>
            <person name="Goris M.G.A."/>
            <person name="Vinetz J.M."/>
            <person name="Sutton G.G."/>
            <person name="Nierman W.C."/>
            <person name="Fouts D.E."/>
        </authorList>
    </citation>
    <scope>NUCLEOTIDE SEQUENCE [LARGE SCALE GENOMIC DNA]</scope>
    <source>
        <strain evidence="1">L 60</strain>
    </source>
</reference>
<accession>V6HUP0</accession>
<dbReference type="Pfam" id="PF08922">
    <property type="entry name" value="DUF1905"/>
    <property type="match status" value="1"/>
</dbReference>
<sequence length="75" mass="8398">MPSSASKEVRSLFDKVAGPWGAIPILAQIGVTRWKTSIFPEKNSTKFVLPLKVEVRKREKIIVGRKICASITIQF</sequence>
<dbReference type="EMBL" id="AHMT02000061">
    <property type="protein sequence ID" value="EQA60527.1"/>
    <property type="molecule type" value="Genomic_DNA"/>
</dbReference>
<evidence type="ECO:0000313" key="2">
    <source>
        <dbReference type="Proteomes" id="UP000018747"/>
    </source>
</evidence>
<dbReference type="SUPFAM" id="SSF141694">
    <property type="entry name" value="AF2212/PG0164-like"/>
    <property type="match status" value="1"/>
</dbReference>
<dbReference type="InterPro" id="IPR037079">
    <property type="entry name" value="AF2212/PG0164-like_sf"/>
</dbReference>